<dbReference type="PROSITE" id="PS51125">
    <property type="entry name" value="NHL"/>
    <property type="match status" value="1"/>
</dbReference>
<dbReference type="InterPro" id="IPR050952">
    <property type="entry name" value="TRIM-NHL_E3_ligases"/>
</dbReference>
<accession>A0A7S0PW34</accession>
<keyword evidence="1" id="KW-0677">Repeat</keyword>
<dbReference type="InterPro" id="IPR001258">
    <property type="entry name" value="NHL_repeat"/>
</dbReference>
<dbReference type="AlphaFoldDB" id="A0A7S0PW34"/>
<evidence type="ECO:0000256" key="1">
    <source>
        <dbReference type="ARBA" id="ARBA00022737"/>
    </source>
</evidence>
<reference evidence="3" key="1">
    <citation type="submission" date="2021-01" db="EMBL/GenBank/DDBJ databases">
        <authorList>
            <person name="Corre E."/>
            <person name="Pelletier E."/>
            <person name="Niang G."/>
            <person name="Scheremetjew M."/>
            <person name="Finn R."/>
            <person name="Kale V."/>
            <person name="Holt S."/>
            <person name="Cochrane G."/>
            <person name="Meng A."/>
            <person name="Brown T."/>
            <person name="Cohen L."/>
        </authorList>
    </citation>
    <scope>NUCLEOTIDE SEQUENCE</scope>
    <source>
        <strain evidence="3">PLY182g</strain>
    </source>
</reference>
<evidence type="ECO:0008006" key="4">
    <source>
        <dbReference type="Google" id="ProtNLM"/>
    </source>
</evidence>
<dbReference type="PANTHER" id="PTHR24104:SF25">
    <property type="entry name" value="PROTEIN LIN-41"/>
    <property type="match status" value="1"/>
</dbReference>
<sequence>MPEWSVANSRTVHEPADALHRPDGIAVLGDALFVTDKAAHCVCTYDAATLTRRAAFGSKGSANGQLRDPAGITILDGELIVADFSNHRLACFTPAGAPTRIIGRRGASPGCFYLPSGVGSARGFIVVAELRRLQVLTAAGVPQQVIVPPVCGSLYGLCASDDDRLLVADYESQLVHEFLFIR</sequence>
<evidence type="ECO:0000256" key="2">
    <source>
        <dbReference type="PROSITE-ProRule" id="PRU00504"/>
    </source>
</evidence>
<dbReference type="EMBL" id="HBEY01009414">
    <property type="protein sequence ID" value="CAD8601213.1"/>
    <property type="molecule type" value="Transcribed_RNA"/>
</dbReference>
<organism evidence="3">
    <name type="scientific">Coccolithus braarudii</name>
    <dbReference type="NCBI Taxonomy" id="221442"/>
    <lineage>
        <taxon>Eukaryota</taxon>
        <taxon>Haptista</taxon>
        <taxon>Haptophyta</taxon>
        <taxon>Prymnesiophyceae</taxon>
        <taxon>Coccolithales</taxon>
        <taxon>Coccolithaceae</taxon>
        <taxon>Coccolithus</taxon>
    </lineage>
</organism>
<gene>
    <name evidence="3" type="ORF">CPEL01642_LOCUS4543</name>
</gene>
<dbReference type="GO" id="GO:0008270">
    <property type="term" value="F:zinc ion binding"/>
    <property type="evidence" value="ECO:0007669"/>
    <property type="project" value="UniProtKB-KW"/>
</dbReference>
<evidence type="ECO:0000313" key="3">
    <source>
        <dbReference type="EMBL" id="CAD8601213.1"/>
    </source>
</evidence>
<dbReference type="Gene3D" id="2.120.10.30">
    <property type="entry name" value="TolB, C-terminal domain"/>
    <property type="match status" value="1"/>
</dbReference>
<feature type="repeat" description="NHL" evidence="2">
    <location>
        <begin position="56"/>
        <end position="95"/>
    </location>
</feature>
<dbReference type="InterPro" id="IPR011042">
    <property type="entry name" value="6-blade_b-propeller_TolB-like"/>
</dbReference>
<proteinExistence type="predicted"/>
<protein>
    <recommendedName>
        <fullName evidence="4">Peptidylamidoglycolate lyase</fullName>
    </recommendedName>
</protein>
<dbReference type="Pfam" id="PF01436">
    <property type="entry name" value="NHL"/>
    <property type="match status" value="1"/>
</dbReference>
<dbReference type="PANTHER" id="PTHR24104">
    <property type="entry name" value="E3 UBIQUITIN-PROTEIN LIGASE NHLRC1-RELATED"/>
    <property type="match status" value="1"/>
</dbReference>
<dbReference type="SUPFAM" id="SSF101898">
    <property type="entry name" value="NHL repeat"/>
    <property type="match status" value="1"/>
</dbReference>
<name>A0A7S0PW34_9EUKA</name>